<dbReference type="eggNOG" id="ENOG502RVTY">
    <property type="taxonomic scope" value="Eukaryota"/>
</dbReference>
<evidence type="ECO:0000256" key="2">
    <source>
        <dbReference type="ARBA" id="ARBA00022833"/>
    </source>
</evidence>
<feature type="domain" description="Zn(2)-C6 fungal-type" evidence="9">
    <location>
        <begin position="29"/>
        <end position="60"/>
    </location>
</feature>
<dbReference type="GO" id="GO:0008270">
    <property type="term" value="F:zinc ion binding"/>
    <property type="evidence" value="ECO:0007669"/>
    <property type="project" value="InterPro"/>
</dbReference>
<dbReference type="CDD" id="cd00067">
    <property type="entry name" value="GAL4"/>
    <property type="match status" value="2"/>
</dbReference>
<dbReference type="InterPro" id="IPR001138">
    <property type="entry name" value="Zn2Cys6_DnaBD"/>
</dbReference>
<keyword evidence="4" id="KW-0238">DNA-binding</keyword>
<evidence type="ECO:0000313" key="10">
    <source>
        <dbReference type="EMBL" id="KFX53062.1"/>
    </source>
</evidence>
<keyword evidence="1" id="KW-0479">Metal-binding</keyword>
<sequence length="1023" mass="116401">MGDAETPKSDSVEAKAQPVSGKKSRRTLSCLSCQKRKVKCDRVKPCRACCIRGVPAECEYDTTKHDRGFIEQSDLIEELRAKVKKLEQKLSEHNGIVSKETVGPDRSALKVKVAAIDKNKKAVSEILASTSLRKALTASSSPAKFLLEVFIGEVINAFAPDPTNIHGRVFDLRSAAERRIFSPLLSAGFDATALIFIGHRDQNRKFLTAGNNQYHRALRLLQKTVDDPQQCTSTDALTMVVLLTVIESYYGYEPRIVIGQDWINLFTSIYECSGFVFIAHSAAEYLKDTDFPRYYCQNVSTGDIDLPSVLIYPDLLLATTMCLYRALRLVVAGGDNDGIFAVLTSSERYQLAVNICRSIPYYLKTVPGFLISRLMFSLRVAFDTFSEGMIEREFIQQMFGYIGEKYRFRVFANQCSESSTAVRARPTTVLEYIKHRMYLHLYNHRSRMPSERKEPSHDDLAQDVEHVGEASTRLLCASGHVCLLTSCIFRRRHVKCDETPIACKNCHSAGWKCDGYDENRLPHLSGGSCTNKNITATIIRSEPSFSLHLNTTPLPGGNSNERRGFVYFQFWTVPKMSSFFDTHLWHNLVLPMSHSERAVTHAVIALGALHEDIEARGVPLSRAELTNHRQRFALEQYTRALSLLSSHRHVNDPKLRGVVLTCCLLFVMFELLRGLYDEAFVHLQQGLSLVKAFKEVDTQPQSPLVLESSKYIETALSDAMMRLHLQSGFFGADISDPQLTRSRIDDYQGFNSIIEAREELDIVFQPVSRFMDAVRQLASEPRPPDSNITRLDVTRMQVCLRIELARYLHRLNRFESRMQKSLDRKSQRAIDLIRLHHKTFSLVLETYIDIEDMTYDVHIDGFREMVLLSERITNSFDERSDPNNNSSRPTFLLDMGILPPLLYVCLTSPCVYTRRQALRCLRAWPHREGPWDSNLVALMGTITLQVEIEAEFKRLSTIKTIRKTKVSSVRDITYIPPPSRIICVNMTMDDNQKTAVLKYNTKERGSGMPQLERRVLVDEVSWI</sequence>
<name>A0A093VKK7_TALMA</name>
<proteinExistence type="predicted"/>
<dbReference type="SMART" id="SM00066">
    <property type="entry name" value="GAL4"/>
    <property type="match status" value="2"/>
</dbReference>
<keyword evidence="7" id="KW-0175">Coiled coil</keyword>
<feature type="coiled-coil region" evidence="7">
    <location>
        <begin position="69"/>
        <end position="96"/>
    </location>
</feature>
<dbReference type="Pfam" id="PF00172">
    <property type="entry name" value="Zn_clus"/>
    <property type="match status" value="1"/>
</dbReference>
<dbReference type="EMBL" id="JPOX01000002">
    <property type="protein sequence ID" value="KFX53062.1"/>
    <property type="molecule type" value="Genomic_DNA"/>
</dbReference>
<comment type="caution">
    <text evidence="10">The sequence shown here is derived from an EMBL/GenBank/DDBJ whole genome shotgun (WGS) entry which is preliminary data.</text>
</comment>
<organism evidence="10">
    <name type="scientific">Talaromyces marneffei PM1</name>
    <dbReference type="NCBI Taxonomy" id="1077442"/>
    <lineage>
        <taxon>Eukaryota</taxon>
        <taxon>Fungi</taxon>
        <taxon>Dikarya</taxon>
        <taxon>Ascomycota</taxon>
        <taxon>Pezizomycotina</taxon>
        <taxon>Eurotiomycetes</taxon>
        <taxon>Eurotiomycetidae</taxon>
        <taxon>Eurotiales</taxon>
        <taxon>Trichocomaceae</taxon>
        <taxon>Talaromyces</taxon>
        <taxon>Talaromyces sect. Talaromyces</taxon>
    </lineage>
</organism>
<protein>
    <submittedName>
        <fullName evidence="10">Putative transcriptional regulatory protein</fullName>
    </submittedName>
</protein>
<dbReference type="Gene3D" id="4.10.240.10">
    <property type="entry name" value="Zn(2)-C6 fungal-type DNA-binding domain"/>
    <property type="match status" value="1"/>
</dbReference>
<feature type="compositionally biased region" description="Basic and acidic residues" evidence="8">
    <location>
        <begin position="1"/>
        <end position="13"/>
    </location>
</feature>
<dbReference type="InterPro" id="IPR036864">
    <property type="entry name" value="Zn2-C6_fun-type_DNA-bd_sf"/>
</dbReference>
<dbReference type="PANTHER" id="PTHR36206:SF16">
    <property type="entry name" value="TRANSCRIPTION FACTOR DOMAIN-CONTAINING PROTEIN-RELATED"/>
    <property type="match status" value="1"/>
</dbReference>
<reference evidence="10" key="1">
    <citation type="journal article" date="2014" name="PLoS Genet.">
        <title>Signature Gene Expression Reveals Novel Clues to the Molecular Mechanisms of Dimorphic Transition in Penicillium marneffei.</title>
        <authorList>
            <person name="Yang E."/>
            <person name="Wang G."/>
            <person name="Cai J."/>
            <person name="Woo P.C."/>
            <person name="Lau S.K."/>
            <person name="Yuen K.-Y."/>
            <person name="Chow W.-N."/>
            <person name="Lin X."/>
        </authorList>
    </citation>
    <scope>NUCLEOTIDE SEQUENCE [LARGE SCALE GENOMIC DNA]</scope>
    <source>
        <strain evidence="10">PM1</strain>
    </source>
</reference>
<dbReference type="InterPro" id="IPR021858">
    <property type="entry name" value="Fun_TF"/>
</dbReference>
<evidence type="ECO:0000256" key="7">
    <source>
        <dbReference type="SAM" id="Coils"/>
    </source>
</evidence>
<dbReference type="Pfam" id="PF11951">
    <property type="entry name" value="Fungal_trans_2"/>
    <property type="match status" value="1"/>
</dbReference>
<dbReference type="GO" id="GO:0000981">
    <property type="term" value="F:DNA-binding transcription factor activity, RNA polymerase II-specific"/>
    <property type="evidence" value="ECO:0007669"/>
    <property type="project" value="InterPro"/>
</dbReference>
<feature type="region of interest" description="Disordered" evidence="8">
    <location>
        <begin position="1"/>
        <end position="20"/>
    </location>
</feature>
<dbReference type="SUPFAM" id="SSF57701">
    <property type="entry name" value="Zn2/Cys6 DNA-binding domain"/>
    <property type="match status" value="1"/>
</dbReference>
<dbReference type="InterPro" id="IPR052360">
    <property type="entry name" value="Transcr_Regulatory_Proteins"/>
</dbReference>
<evidence type="ECO:0000256" key="3">
    <source>
        <dbReference type="ARBA" id="ARBA00023015"/>
    </source>
</evidence>
<keyword evidence="2" id="KW-0862">Zinc</keyword>
<dbReference type="AlphaFoldDB" id="A0A093VKK7"/>
<evidence type="ECO:0000256" key="8">
    <source>
        <dbReference type="SAM" id="MobiDB-lite"/>
    </source>
</evidence>
<keyword evidence="3" id="KW-0805">Transcription regulation</keyword>
<evidence type="ECO:0000256" key="4">
    <source>
        <dbReference type="ARBA" id="ARBA00023125"/>
    </source>
</evidence>
<dbReference type="PROSITE" id="PS50048">
    <property type="entry name" value="ZN2_CY6_FUNGAL_2"/>
    <property type="match status" value="1"/>
</dbReference>
<evidence type="ECO:0000256" key="6">
    <source>
        <dbReference type="ARBA" id="ARBA00023242"/>
    </source>
</evidence>
<gene>
    <name evidence="10" type="ORF">GQ26_0024100</name>
</gene>
<dbReference type="PANTHER" id="PTHR36206">
    <property type="entry name" value="ASPERCRYPTIN BIOSYNTHESIS CLUSTER-SPECIFIC TRANSCRIPTION REGULATOR ATNN-RELATED"/>
    <property type="match status" value="1"/>
</dbReference>
<accession>A0A093VKK7</accession>
<evidence type="ECO:0000256" key="1">
    <source>
        <dbReference type="ARBA" id="ARBA00022723"/>
    </source>
</evidence>
<evidence type="ECO:0000259" key="9">
    <source>
        <dbReference type="PROSITE" id="PS50048"/>
    </source>
</evidence>
<keyword evidence="5" id="KW-0804">Transcription</keyword>
<keyword evidence="6" id="KW-0539">Nucleus</keyword>
<evidence type="ECO:0000256" key="5">
    <source>
        <dbReference type="ARBA" id="ARBA00023163"/>
    </source>
</evidence>
<dbReference type="GO" id="GO:0003677">
    <property type="term" value="F:DNA binding"/>
    <property type="evidence" value="ECO:0007669"/>
    <property type="project" value="UniProtKB-KW"/>
</dbReference>